<dbReference type="AlphaFoldDB" id="A0AAE1FKU8"/>
<dbReference type="InterPro" id="IPR000618">
    <property type="entry name" value="Insect_cuticle"/>
</dbReference>
<dbReference type="GO" id="GO:0031012">
    <property type="term" value="C:extracellular matrix"/>
    <property type="evidence" value="ECO:0007669"/>
    <property type="project" value="TreeGrafter"/>
</dbReference>
<dbReference type="Proteomes" id="UP001286313">
    <property type="component" value="Unassembled WGS sequence"/>
</dbReference>
<evidence type="ECO:0000256" key="2">
    <source>
        <dbReference type="PROSITE-ProRule" id="PRU00497"/>
    </source>
</evidence>
<sequence>MECLQTKEQTKELTPNDPSGLADTSVTPASSSSVSITCIQEKVMLTLLLLAGVTLVSARPDGSFGRSSESYGDDDDDYGSDSGSYSFEWDVSDEYSNNHYGHQERSDGDRTEGHYRTLLPDGRLLTVTYYVDGYSGFVPEVNFEGDAHYDSGSYSNEYDSDSDEYEYRGRR</sequence>
<reference evidence="4" key="1">
    <citation type="submission" date="2023-10" db="EMBL/GenBank/DDBJ databases">
        <title>Genome assemblies of two species of porcelain crab, Petrolisthes cinctipes and Petrolisthes manimaculis (Anomura: Porcellanidae).</title>
        <authorList>
            <person name="Angst P."/>
        </authorList>
    </citation>
    <scope>NUCLEOTIDE SEQUENCE</scope>
    <source>
        <strain evidence="4">PB745_01</strain>
        <tissue evidence="4">Gill</tissue>
    </source>
</reference>
<feature type="region of interest" description="Disordered" evidence="3">
    <location>
        <begin position="1"/>
        <end position="29"/>
    </location>
</feature>
<protein>
    <recommendedName>
        <fullName evidence="6">Pro-resilin</fullName>
    </recommendedName>
</protein>
<feature type="region of interest" description="Disordered" evidence="3">
    <location>
        <begin position="62"/>
        <end position="83"/>
    </location>
</feature>
<dbReference type="GO" id="GO:0042302">
    <property type="term" value="F:structural constituent of cuticle"/>
    <property type="evidence" value="ECO:0007669"/>
    <property type="project" value="UniProtKB-UniRule"/>
</dbReference>
<name>A0AAE1FKU8_PETCI</name>
<dbReference type="EMBL" id="JAWQEG010001873">
    <property type="protein sequence ID" value="KAK3876103.1"/>
    <property type="molecule type" value="Genomic_DNA"/>
</dbReference>
<proteinExistence type="predicted"/>
<dbReference type="PANTHER" id="PTHR12236">
    <property type="entry name" value="STRUCTURAL CONTITUENT OF CUTICLE"/>
    <property type="match status" value="1"/>
</dbReference>
<keyword evidence="5" id="KW-1185">Reference proteome</keyword>
<dbReference type="PROSITE" id="PS51155">
    <property type="entry name" value="CHIT_BIND_RR_2"/>
    <property type="match status" value="1"/>
</dbReference>
<evidence type="ECO:0000256" key="3">
    <source>
        <dbReference type="SAM" id="MobiDB-lite"/>
    </source>
</evidence>
<evidence type="ECO:0000313" key="5">
    <source>
        <dbReference type="Proteomes" id="UP001286313"/>
    </source>
</evidence>
<evidence type="ECO:0000313" key="4">
    <source>
        <dbReference type="EMBL" id="KAK3876103.1"/>
    </source>
</evidence>
<organism evidence="4 5">
    <name type="scientific">Petrolisthes cinctipes</name>
    <name type="common">Flat porcelain crab</name>
    <dbReference type="NCBI Taxonomy" id="88211"/>
    <lineage>
        <taxon>Eukaryota</taxon>
        <taxon>Metazoa</taxon>
        <taxon>Ecdysozoa</taxon>
        <taxon>Arthropoda</taxon>
        <taxon>Crustacea</taxon>
        <taxon>Multicrustacea</taxon>
        <taxon>Malacostraca</taxon>
        <taxon>Eumalacostraca</taxon>
        <taxon>Eucarida</taxon>
        <taxon>Decapoda</taxon>
        <taxon>Pleocyemata</taxon>
        <taxon>Anomura</taxon>
        <taxon>Galatheoidea</taxon>
        <taxon>Porcellanidae</taxon>
        <taxon>Petrolisthes</taxon>
    </lineage>
</organism>
<dbReference type="GO" id="GO:0005615">
    <property type="term" value="C:extracellular space"/>
    <property type="evidence" value="ECO:0007669"/>
    <property type="project" value="TreeGrafter"/>
</dbReference>
<accession>A0AAE1FKU8</accession>
<dbReference type="InterPro" id="IPR051217">
    <property type="entry name" value="Insect_Cuticle_Struc_Prot"/>
</dbReference>
<dbReference type="Pfam" id="PF00379">
    <property type="entry name" value="Chitin_bind_4"/>
    <property type="match status" value="1"/>
</dbReference>
<comment type="caution">
    <text evidence="4">The sequence shown here is derived from an EMBL/GenBank/DDBJ whole genome shotgun (WGS) entry which is preliminary data.</text>
</comment>
<gene>
    <name evidence="4" type="ORF">Pcinc_019080</name>
</gene>
<feature type="region of interest" description="Disordered" evidence="3">
    <location>
        <begin position="148"/>
        <end position="171"/>
    </location>
</feature>
<evidence type="ECO:0008006" key="6">
    <source>
        <dbReference type="Google" id="ProtNLM"/>
    </source>
</evidence>
<evidence type="ECO:0000256" key="1">
    <source>
        <dbReference type="ARBA" id="ARBA00022460"/>
    </source>
</evidence>
<keyword evidence="1 2" id="KW-0193">Cuticle</keyword>
<dbReference type="PANTHER" id="PTHR12236:SF79">
    <property type="entry name" value="CUTICULAR PROTEIN 50CB-RELATED"/>
    <property type="match status" value="1"/>
</dbReference>